<accession>A0A6C0HSI0</accession>
<protein>
    <submittedName>
        <fullName evidence="1">Uncharacterized protein</fullName>
    </submittedName>
</protein>
<dbReference type="Gene3D" id="2.60.120.200">
    <property type="match status" value="1"/>
</dbReference>
<dbReference type="EMBL" id="MN740010">
    <property type="protein sequence ID" value="QHT83479.1"/>
    <property type="molecule type" value="Genomic_DNA"/>
</dbReference>
<proteinExistence type="predicted"/>
<reference evidence="1" key="1">
    <citation type="journal article" date="2020" name="Nature">
        <title>Giant virus diversity and host interactions through global metagenomics.</title>
        <authorList>
            <person name="Schulz F."/>
            <person name="Roux S."/>
            <person name="Paez-Espino D."/>
            <person name="Jungbluth S."/>
            <person name="Walsh D.A."/>
            <person name="Denef V.J."/>
            <person name="McMahon K.D."/>
            <person name="Konstantinidis K.T."/>
            <person name="Eloe-Fadrosh E.A."/>
            <person name="Kyrpides N.C."/>
            <person name="Woyke T."/>
        </authorList>
    </citation>
    <scope>NUCLEOTIDE SEQUENCE</scope>
    <source>
        <strain evidence="1">GVMAG-M-3300023184-168</strain>
    </source>
</reference>
<name>A0A6C0HSI0_9ZZZZ</name>
<sequence length="351" mass="37065">MSNQSYLFYNNKGQYLFGGSNKVFSNLYTPITNLIAASSTAGVITLTWSGGQQTGSYSYELSSGSIQSTSGTNPTTITLTSTNSVTTTVTLTLNALGSNYIFTSNSITTPGPPPDILWLKGNSTTYSGSGSVITNSASSGAAYNCNYWSVNGTLIVDTFGGGPVLKFVSTNSYFMVTSPVLPIPSNDVVGKGFTICFWFYPITFGPNGSRLISLAPVGNTSSTTENGYNGVFTIWNTADRTTLVFVNEGSTAYTHDANAAGSWYHLAYTSIVVTANSTTAGSASTKLYRNGVSLDISTGGAKLNSNMTPTTNYNFALAYGSSMYYSDIRIYGKELSSTEISAIYTGGRPTS</sequence>
<dbReference type="SUPFAM" id="SSF49899">
    <property type="entry name" value="Concanavalin A-like lectins/glucanases"/>
    <property type="match status" value="1"/>
</dbReference>
<evidence type="ECO:0000313" key="1">
    <source>
        <dbReference type="EMBL" id="QHT83479.1"/>
    </source>
</evidence>
<organism evidence="1">
    <name type="scientific">viral metagenome</name>
    <dbReference type="NCBI Taxonomy" id="1070528"/>
    <lineage>
        <taxon>unclassified sequences</taxon>
        <taxon>metagenomes</taxon>
        <taxon>organismal metagenomes</taxon>
    </lineage>
</organism>
<dbReference type="Pfam" id="PF13385">
    <property type="entry name" value="Laminin_G_3"/>
    <property type="match status" value="1"/>
</dbReference>
<dbReference type="AlphaFoldDB" id="A0A6C0HSI0"/>
<dbReference type="InterPro" id="IPR013320">
    <property type="entry name" value="ConA-like_dom_sf"/>
</dbReference>